<gene>
    <name evidence="2" type="ORF">ACJMK2_029373</name>
</gene>
<evidence type="ECO:0000313" key="3">
    <source>
        <dbReference type="Proteomes" id="UP001634394"/>
    </source>
</evidence>
<dbReference type="EMBL" id="JBJQND010000003">
    <property type="protein sequence ID" value="KAL3883080.1"/>
    <property type="molecule type" value="Genomic_DNA"/>
</dbReference>
<reference evidence="2 3" key="1">
    <citation type="submission" date="2024-11" db="EMBL/GenBank/DDBJ databases">
        <title>Chromosome-level genome assembly of the freshwater bivalve Anodonta woodiana.</title>
        <authorList>
            <person name="Chen X."/>
        </authorList>
    </citation>
    <scope>NUCLEOTIDE SEQUENCE [LARGE SCALE GENOMIC DNA]</scope>
    <source>
        <strain evidence="2">MN2024</strain>
        <tissue evidence="2">Gills</tissue>
    </source>
</reference>
<dbReference type="AlphaFoldDB" id="A0ABD3XBG1"/>
<accession>A0ABD3XBG1</accession>
<proteinExistence type="predicted"/>
<keyword evidence="3" id="KW-1185">Reference proteome</keyword>
<sequence length="146" mass="16510">MEHMHEGLSLQYCILHLAQPNGRQPHFEHMTENDARHANVTPSTASIITDNNSNVQLQNSMESAPHTDSPNYTYSIRIRVFSDSVNHVQDWSSIYQDSIFYQSNNRTSDCHLGADNDTASVGTENTERPRHPMNEQCSSRVASYAT</sequence>
<feature type="region of interest" description="Disordered" evidence="1">
    <location>
        <begin position="111"/>
        <end position="146"/>
    </location>
</feature>
<comment type="caution">
    <text evidence="2">The sequence shown here is derived from an EMBL/GenBank/DDBJ whole genome shotgun (WGS) entry which is preliminary data.</text>
</comment>
<organism evidence="2 3">
    <name type="scientific">Sinanodonta woodiana</name>
    <name type="common">Chinese pond mussel</name>
    <name type="synonym">Anodonta woodiana</name>
    <dbReference type="NCBI Taxonomy" id="1069815"/>
    <lineage>
        <taxon>Eukaryota</taxon>
        <taxon>Metazoa</taxon>
        <taxon>Spiralia</taxon>
        <taxon>Lophotrochozoa</taxon>
        <taxon>Mollusca</taxon>
        <taxon>Bivalvia</taxon>
        <taxon>Autobranchia</taxon>
        <taxon>Heteroconchia</taxon>
        <taxon>Palaeoheterodonta</taxon>
        <taxon>Unionida</taxon>
        <taxon>Unionoidea</taxon>
        <taxon>Unionidae</taxon>
        <taxon>Unioninae</taxon>
        <taxon>Sinanodonta</taxon>
    </lineage>
</organism>
<dbReference type="Proteomes" id="UP001634394">
    <property type="component" value="Unassembled WGS sequence"/>
</dbReference>
<name>A0ABD3XBG1_SINWO</name>
<evidence type="ECO:0000313" key="2">
    <source>
        <dbReference type="EMBL" id="KAL3883080.1"/>
    </source>
</evidence>
<protein>
    <submittedName>
        <fullName evidence="2">Uncharacterized protein</fullName>
    </submittedName>
</protein>
<feature type="compositionally biased region" description="Polar residues" evidence="1">
    <location>
        <begin position="135"/>
        <end position="146"/>
    </location>
</feature>
<evidence type="ECO:0000256" key="1">
    <source>
        <dbReference type="SAM" id="MobiDB-lite"/>
    </source>
</evidence>